<accession>A0A8H7AE28</accession>
<feature type="domain" description="Protein kinase" evidence="2">
    <location>
        <begin position="217"/>
        <end position="528"/>
    </location>
</feature>
<keyword evidence="4" id="KW-1185">Reference proteome</keyword>
<dbReference type="OrthoDB" id="4121302at2759"/>
<dbReference type="InterPro" id="IPR011009">
    <property type="entry name" value="Kinase-like_dom_sf"/>
</dbReference>
<protein>
    <recommendedName>
        <fullName evidence="2">Protein kinase domain-containing protein</fullName>
    </recommendedName>
</protein>
<organism evidence="3 4">
    <name type="scientific">Endocarpon pusillum</name>
    <dbReference type="NCBI Taxonomy" id="364733"/>
    <lineage>
        <taxon>Eukaryota</taxon>
        <taxon>Fungi</taxon>
        <taxon>Dikarya</taxon>
        <taxon>Ascomycota</taxon>
        <taxon>Pezizomycotina</taxon>
        <taxon>Eurotiomycetes</taxon>
        <taxon>Chaetothyriomycetidae</taxon>
        <taxon>Verrucariales</taxon>
        <taxon>Verrucariaceae</taxon>
        <taxon>Endocarpon</taxon>
    </lineage>
</organism>
<evidence type="ECO:0000313" key="3">
    <source>
        <dbReference type="EMBL" id="KAF7505426.1"/>
    </source>
</evidence>
<dbReference type="Proteomes" id="UP000606974">
    <property type="component" value="Unassembled WGS sequence"/>
</dbReference>
<evidence type="ECO:0000256" key="1">
    <source>
        <dbReference type="SAM" id="MobiDB-lite"/>
    </source>
</evidence>
<dbReference type="PROSITE" id="PS50011">
    <property type="entry name" value="PROTEIN_KINASE_DOM"/>
    <property type="match status" value="1"/>
</dbReference>
<dbReference type="AlphaFoldDB" id="A0A8H7AE28"/>
<dbReference type="EMBL" id="JAACFV010000110">
    <property type="protein sequence ID" value="KAF7505426.1"/>
    <property type="molecule type" value="Genomic_DNA"/>
</dbReference>
<comment type="caution">
    <text evidence="3">The sequence shown here is derived from an EMBL/GenBank/DDBJ whole genome shotgun (WGS) entry which is preliminary data.</text>
</comment>
<dbReference type="Gene3D" id="1.10.510.10">
    <property type="entry name" value="Transferase(Phosphotransferase) domain 1"/>
    <property type="match status" value="1"/>
</dbReference>
<feature type="region of interest" description="Disordered" evidence="1">
    <location>
        <begin position="170"/>
        <end position="200"/>
    </location>
</feature>
<proteinExistence type="predicted"/>
<evidence type="ECO:0000313" key="4">
    <source>
        <dbReference type="Proteomes" id="UP000606974"/>
    </source>
</evidence>
<dbReference type="PANTHER" id="PTHR37542:SF3">
    <property type="entry name" value="PRION-INHIBITION AND PROPAGATION HELO DOMAIN-CONTAINING PROTEIN"/>
    <property type="match status" value="1"/>
</dbReference>
<dbReference type="InterPro" id="IPR000719">
    <property type="entry name" value="Prot_kinase_dom"/>
</dbReference>
<reference evidence="3" key="1">
    <citation type="submission" date="2020-02" db="EMBL/GenBank/DDBJ databases">
        <authorList>
            <person name="Palmer J.M."/>
        </authorList>
    </citation>
    <scope>NUCLEOTIDE SEQUENCE</scope>
    <source>
        <strain evidence="3">EPUS1.4</strain>
        <tissue evidence="3">Thallus</tissue>
    </source>
</reference>
<evidence type="ECO:0000259" key="2">
    <source>
        <dbReference type="PROSITE" id="PS50011"/>
    </source>
</evidence>
<dbReference type="GO" id="GO:0004672">
    <property type="term" value="F:protein kinase activity"/>
    <property type="evidence" value="ECO:0007669"/>
    <property type="project" value="InterPro"/>
</dbReference>
<name>A0A8H7AE28_9EURO</name>
<dbReference type="GO" id="GO:0005524">
    <property type="term" value="F:ATP binding"/>
    <property type="evidence" value="ECO:0007669"/>
    <property type="project" value="InterPro"/>
</dbReference>
<dbReference type="PANTHER" id="PTHR37542">
    <property type="entry name" value="HELO DOMAIN-CONTAINING PROTEIN-RELATED"/>
    <property type="match status" value="1"/>
</dbReference>
<dbReference type="SUPFAM" id="SSF56112">
    <property type="entry name" value="Protein kinase-like (PK-like)"/>
    <property type="match status" value="1"/>
</dbReference>
<gene>
    <name evidence="3" type="ORF">GJ744_000972</name>
</gene>
<sequence length="528" mass="58640">MAHGDTDLRASKVARKILRADYDIAKSIAQLLFKAIIFNKEEWSLDSRLCEGFQGEVENIRRVGLSLRNGCTAVNSKVILYMARLRRCYDDYEVLVVEFSGRASAIVANDTGEEVESISQKKSSNLIFKNEILWSAPKLLGVLEQSRDCTSRLLSCTTVMIFNISASDSAPADLEEDPHAGLNYSDVDDDAMSSQSDPNVPMIERHMLGDIKPLAEYQIGRLIGQDTVSGVFVERKHHDCSSDAESCASAHKSLLHLAEGLHRLCPRGNSGLLSFRGLVKFEPEQGSYAFVYDLPHGHQERPPYIFSLRDLIARKVSSEQPAPHRRLQMANRISSALSRLHAGGILHKNLRRRSVVFFCTSSDEIPWDSPYLVNSDFSRPIREQTSYCFARDLERGISQHPACHGVPNESFTQEYDIYALGVLLLEIGLWSSGKDIFAGENNGVPPTKSTSLVRIQNRLRVAAKTLLHVFMGRQYADIVVACLSGSSGQSGTRGCGPGLPTALIAERIEKLDRFSQDDVIAENSLEKH</sequence>